<evidence type="ECO:0000313" key="13">
    <source>
        <dbReference type="EMBL" id="KAF2288069.1"/>
    </source>
</evidence>
<dbReference type="PANTHER" id="PTHR24298:SF800">
    <property type="entry name" value="CYTOCHROME P450 89A2-RELATED"/>
    <property type="match status" value="1"/>
</dbReference>
<comment type="cofactor">
    <cofactor evidence="1 12">
        <name>heme</name>
        <dbReference type="ChEBI" id="CHEBI:30413"/>
    </cofactor>
</comment>
<dbReference type="InterPro" id="IPR017972">
    <property type="entry name" value="Cyt_P450_CS"/>
</dbReference>
<dbReference type="InterPro" id="IPR002401">
    <property type="entry name" value="Cyt_P450_E_grp-I"/>
</dbReference>
<evidence type="ECO:0000256" key="11">
    <source>
        <dbReference type="ARBA" id="ARBA00023136"/>
    </source>
</evidence>
<gene>
    <name evidence="13" type="ORF">GH714_004255</name>
</gene>
<keyword evidence="9 12" id="KW-0408">Iron</keyword>
<accession>A0A6A6KKW6</accession>
<comment type="caution">
    <text evidence="13">The sequence shown here is derived from an EMBL/GenBank/DDBJ whole genome shotgun (WGS) entry which is preliminary data.</text>
</comment>
<evidence type="ECO:0000256" key="7">
    <source>
        <dbReference type="ARBA" id="ARBA00022989"/>
    </source>
</evidence>
<evidence type="ECO:0000256" key="3">
    <source>
        <dbReference type="ARBA" id="ARBA00010617"/>
    </source>
</evidence>
<dbReference type="CDD" id="cd11075">
    <property type="entry name" value="CYP77_89"/>
    <property type="match status" value="1"/>
</dbReference>
<dbReference type="GO" id="GO:0016709">
    <property type="term" value="F:oxidoreductase activity, acting on paired donors, with incorporation or reduction of molecular oxygen, NAD(P)H as one donor, and incorporation of one atom of oxygen"/>
    <property type="evidence" value="ECO:0007669"/>
    <property type="project" value="TreeGrafter"/>
</dbReference>
<evidence type="ECO:0000256" key="1">
    <source>
        <dbReference type="ARBA" id="ARBA00001971"/>
    </source>
</evidence>
<keyword evidence="14" id="KW-1185">Reference proteome</keyword>
<dbReference type="SUPFAM" id="SSF48264">
    <property type="entry name" value="Cytochrome P450"/>
    <property type="match status" value="2"/>
</dbReference>
<dbReference type="PRINTS" id="PR00463">
    <property type="entry name" value="EP450I"/>
</dbReference>
<dbReference type="PANTHER" id="PTHR24298">
    <property type="entry name" value="FLAVONOID 3'-MONOOXYGENASE-RELATED"/>
    <property type="match status" value="1"/>
</dbReference>
<dbReference type="Gene3D" id="1.10.630.10">
    <property type="entry name" value="Cytochrome P450"/>
    <property type="match status" value="3"/>
</dbReference>
<evidence type="ECO:0000256" key="2">
    <source>
        <dbReference type="ARBA" id="ARBA00004167"/>
    </source>
</evidence>
<keyword evidence="5" id="KW-0812">Transmembrane</keyword>
<protein>
    <recommendedName>
        <fullName evidence="15">Cytochrome P450</fullName>
    </recommendedName>
</protein>
<dbReference type="FunFam" id="1.10.630.10:FF:000012">
    <property type="entry name" value="Cytochrome P450 family protein"/>
    <property type="match status" value="2"/>
</dbReference>
<evidence type="ECO:0000256" key="12">
    <source>
        <dbReference type="PIRSR" id="PIRSR602401-1"/>
    </source>
</evidence>
<comment type="similarity">
    <text evidence="3">Belongs to the cytochrome P450 family.</text>
</comment>
<evidence type="ECO:0000256" key="8">
    <source>
        <dbReference type="ARBA" id="ARBA00023002"/>
    </source>
</evidence>
<keyword evidence="4 12" id="KW-0349">Heme</keyword>
<proteinExistence type="inferred from homology"/>
<comment type="subcellular location">
    <subcellularLocation>
        <location evidence="2">Membrane</location>
        <topology evidence="2">Single-pass membrane protein</topology>
    </subcellularLocation>
</comment>
<evidence type="ECO:0000256" key="9">
    <source>
        <dbReference type="ARBA" id="ARBA00023004"/>
    </source>
</evidence>
<dbReference type="PROSITE" id="PS00086">
    <property type="entry name" value="CYTOCHROME_P450"/>
    <property type="match status" value="2"/>
</dbReference>
<dbReference type="PRINTS" id="PR00385">
    <property type="entry name" value="P450"/>
</dbReference>
<evidence type="ECO:0000256" key="10">
    <source>
        <dbReference type="ARBA" id="ARBA00023033"/>
    </source>
</evidence>
<feature type="binding site" description="axial binding residue" evidence="12">
    <location>
        <position position="345"/>
    </location>
    <ligand>
        <name>heme</name>
        <dbReference type="ChEBI" id="CHEBI:30413"/>
    </ligand>
    <ligandPart>
        <name>Fe</name>
        <dbReference type="ChEBI" id="CHEBI:18248"/>
    </ligandPart>
</feature>
<keyword evidence="7" id="KW-1133">Transmembrane helix</keyword>
<evidence type="ECO:0000256" key="6">
    <source>
        <dbReference type="ARBA" id="ARBA00022723"/>
    </source>
</evidence>
<organism evidence="13 14">
    <name type="scientific">Hevea brasiliensis</name>
    <name type="common">Para rubber tree</name>
    <name type="synonym">Siphonia brasiliensis</name>
    <dbReference type="NCBI Taxonomy" id="3981"/>
    <lineage>
        <taxon>Eukaryota</taxon>
        <taxon>Viridiplantae</taxon>
        <taxon>Streptophyta</taxon>
        <taxon>Embryophyta</taxon>
        <taxon>Tracheophyta</taxon>
        <taxon>Spermatophyta</taxon>
        <taxon>Magnoliopsida</taxon>
        <taxon>eudicotyledons</taxon>
        <taxon>Gunneridae</taxon>
        <taxon>Pentapetalae</taxon>
        <taxon>rosids</taxon>
        <taxon>fabids</taxon>
        <taxon>Malpighiales</taxon>
        <taxon>Euphorbiaceae</taxon>
        <taxon>Crotonoideae</taxon>
        <taxon>Micrandreae</taxon>
        <taxon>Hevea</taxon>
    </lineage>
</organism>
<keyword evidence="11" id="KW-0472">Membrane</keyword>
<dbReference type="InterPro" id="IPR036396">
    <property type="entry name" value="Cyt_P450_sf"/>
</dbReference>
<dbReference type="Pfam" id="PF00067">
    <property type="entry name" value="p450"/>
    <property type="match status" value="3"/>
</dbReference>
<dbReference type="AlphaFoldDB" id="A0A6A6KKW6"/>
<keyword evidence="6 12" id="KW-0479">Metal-binding</keyword>
<dbReference type="EMBL" id="JAAGAX010000016">
    <property type="protein sequence ID" value="KAF2288069.1"/>
    <property type="molecule type" value="Genomic_DNA"/>
</dbReference>
<evidence type="ECO:0000313" key="14">
    <source>
        <dbReference type="Proteomes" id="UP000467840"/>
    </source>
</evidence>
<dbReference type="InterPro" id="IPR001128">
    <property type="entry name" value="Cyt_P450"/>
</dbReference>
<dbReference type="Proteomes" id="UP000467840">
    <property type="component" value="Chromosome 8"/>
</dbReference>
<sequence length="725" mass="83016">MAPLYLHQTRARHSFPPPKFGPVITLHIGRRPFIFVADRSLAHHALIENGAVFADRPPALAIDKISSSNQHSINAASYGPTWRLLRRNLGSEILHPSRVKSYSHARKWMLQILLNRFESESKSGHPKLVKFLAASKEPRRRINSFNKSKKEGKEEKLSKSNNENDDYILSYVDTLFDLELPDEKRKLSEDEIVTLCNEFLNAGTDTTATALQWIMANLVKYPHIQEKLFMDIKGVVGDAAEEIKEDDLQKMAYLKAVVLEGLRRHPPGHFVLPHAVTEDAMLGNYLVPKNGTINFMVAEIGRDPKVWEDPMAFKPERFMGSEEVFDITGRREIRMMPFGAGRRMCPGFGLAMLHLEYFIANLVWSFEWKAVDGDDIDLSEKQEFTTVMKNPLQALISPRFKNSSCVLVTSSNRNKLKKVERVMLLNSGKFNLLDIWPRLSKIVFRKRCRSQFLHLLKNQEDVLIPLIRARKKVKEEKLSKSNSENDDCILSYVDTLLDLQLPDEKRKLRKDEIVTLCNEFLNAGTDTTATALQWIMANLVKSPHIQEKLFMDIKGVVGDAAEEIKENDLQKMSYLKAVVSEVLRRHPPGHFVLPHAVTEDAMLGNYLVPKNGTINFMVAEMGWDPKVWEDPMMFKPERFMGSEEVFDITGRTEIKMMPFGVGRRMCPGFGLAMLHLEYFVANLVWNFDWKAVDGDDIDLSEKQKFTTVMKNPLQALISPRFENIK</sequence>
<evidence type="ECO:0000256" key="5">
    <source>
        <dbReference type="ARBA" id="ARBA00022692"/>
    </source>
</evidence>
<dbReference type="GO" id="GO:0020037">
    <property type="term" value="F:heme binding"/>
    <property type="evidence" value="ECO:0007669"/>
    <property type="project" value="InterPro"/>
</dbReference>
<dbReference type="GO" id="GO:0005506">
    <property type="term" value="F:iron ion binding"/>
    <property type="evidence" value="ECO:0007669"/>
    <property type="project" value="InterPro"/>
</dbReference>
<reference evidence="13 14" key="1">
    <citation type="journal article" date="2020" name="Mol. Plant">
        <title>The Chromosome-Based Rubber Tree Genome Provides New Insights into Spurge Genome Evolution and Rubber Biosynthesis.</title>
        <authorList>
            <person name="Liu J."/>
            <person name="Shi C."/>
            <person name="Shi C.C."/>
            <person name="Li W."/>
            <person name="Zhang Q.J."/>
            <person name="Zhang Y."/>
            <person name="Li K."/>
            <person name="Lu H.F."/>
            <person name="Shi C."/>
            <person name="Zhu S.T."/>
            <person name="Xiao Z.Y."/>
            <person name="Nan H."/>
            <person name="Yue Y."/>
            <person name="Zhu X.G."/>
            <person name="Wu Y."/>
            <person name="Hong X.N."/>
            <person name="Fan G.Y."/>
            <person name="Tong Y."/>
            <person name="Zhang D."/>
            <person name="Mao C.L."/>
            <person name="Liu Y.L."/>
            <person name="Hao S.J."/>
            <person name="Liu W.Q."/>
            <person name="Lv M.Q."/>
            <person name="Zhang H.B."/>
            <person name="Liu Y."/>
            <person name="Hu-Tang G.R."/>
            <person name="Wang J.P."/>
            <person name="Wang J.H."/>
            <person name="Sun Y.H."/>
            <person name="Ni S.B."/>
            <person name="Chen W.B."/>
            <person name="Zhang X.C."/>
            <person name="Jiao Y.N."/>
            <person name="Eichler E.E."/>
            <person name="Li G.H."/>
            <person name="Liu X."/>
            <person name="Gao L.Z."/>
        </authorList>
    </citation>
    <scope>NUCLEOTIDE SEQUENCE [LARGE SCALE GENOMIC DNA]</scope>
    <source>
        <strain evidence="14">cv. GT1</strain>
        <tissue evidence="13">Leaf</tissue>
    </source>
</reference>
<keyword evidence="8" id="KW-0560">Oxidoreductase</keyword>
<keyword evidence="10" id="KW-0503">Monooxygenase</keyword>
<dbReference type="GO" id="GO:0016020">
    <property type="term" value="C:membrane"/>
    <property type="evidence" value="ECO:0007669"/>
    <property type="project" value="UniProtKB-SubCell"/>
</dbReference>
<dbReference type="InterPro" id="IPR051103">
    <property type="entry name" value="Plant_metabolite_P450s"/>
</dbReference>
<evidence type="ECO:0008006" key="15">
    <source>
        <dbReference type="Google" id="ProtNLM"/>
    </source>
</evidence>
<name>A0A6A6KKW6_HEVBR</name>
<evidence type="ECO:0000256" key="4">
    <source>
        <dbReference type="ARBA" id="ARBA00022617"/>
    </source>
</evidence>